<dbReference type="PANTHER" id="PTHR43575">
    <property type="entry name" value="PROTEIN ABCI7, CHLOROPLASTIC"/>
    <property type="match status" value="1"/>
</dbReference>
<proteinExistence type="predicted"/>
<dbReference type="InterPro" id="IPR055346">
    <property type="entry name" value="Fe-S_cluster_assembly_SufBD"/>
</dbReference>
<organism evidence="2 3">
    <name type="scientific">Acholeplasma oculi</name>
    <dbReference type="NCBI Taxonomy" id="35623"/>
    <lineage>
        <taxon>Bacteria</taxon>
        <taxon>Bacillati</taxon>
        <taxon>Mycoplasmatota</taxon>
        <taxon>Mollicutes</taxon>
        <taxon>Acholeplasmatales</taxon>
        <taxon>Acholeplasmataceae</taxon>
        <taxon>Acholeplasma</taxon>
    </lineage>
</organism>
<evidence type="ECO:0000259" key="1">
    <source>
        <dbReference type="Pfam" id="PF01458"/>
    </source>
</evidence>
<dbReference type="InParanoid" id="A0A061A8Y7"/>
<accession>A0A061A8Y7</accession>
<protein>
    <submittedName>
        <fullName evidence="2">Iron-sulfur cluster assembly SUF system SufD</fullName>
    </submittedName>
</protein>
<dbReference type="InterPro" id="IPR037284">
    <property type="entry name" value="SUF_FeS_clus_asmbl_SufBD_sf"/>
</dbReference>
<dbReference type="InterPro" id="IPR000825">
    <property type="entry name" value="SUF_FeS_clus_asmbl_SufBD_core"/>
</dbReference>
<dbReference type="PANTHER" id="PTHR43575:SF1">
    <property type="entry name" value="PROTEIN ABCI7, CHLOROPLASTIC"/>
    <property type="match status" value="1"/>
</dbReference>
<name>A0A061A8Y7_9MOLU</name>
<dbReference type="HOGENOM" id="CLU_081528_0_0_14"/>
<evidence type="ECO:0000313" key="2">
    <source>
        <dbReference type="EMBL" id="CDR30350.1"/>
    </source>
</evidence>
<dbReference type="Pfam" id="PF01458">
    <property type="entry name" value="SUFBD_core"/>
    <property type="match status" value="1"/>
</dbReference>
<evidence type="ECO:0000313" key="3">
    <source>
        <dbReference type="Proteomes" id="UP000032434"/>
    </source>
</evidence>
<gene>
    <name evidence="2" type="primary">sufD</name>
    <name evidence="2" type="ORF">Aocu_02770</name>
</gene>
<dbReference type="EMBL" id="LK028559">
    <property type="protein sequence ID" value="CDR30350.1"/>
    <property type="molecule type" value="Genomic_DNA"/>
</dbReference>
<dbReference type="AlphaFoldDB" id="A0A061A8Y7"/>
<dbReference type="STRING" id="35623.Aocu_02770"/>
<dbReference type="PATRIC" id="fig|35623.3.peg.277"/>
<dbReference type="KEGG" id="aoc:Aocu_02770"/>
<reference evidence="3" key="1">
    <citation type="submission" date="2014-05" db="EMBL/GenBank/DDBJ databases">
        <authorList>
            <person name="Kube M."/>
        </authorList>
    </citation>
    <scope>NUCLEOTIDE SEQUENCE [LARGE SCALE GENOMIC DNA]</scope>
</reference>
<dbReference type="Proteomes" id="UP000032434">
    <property type="component" value="Chromosome 1"/>
</dbReference>
<dbReference type="SUPFAM" id="SSF101960">
    <property type="entry name" value="Stabilizer of iron transporter SufD"/>
    <property type="match status" value="1"/>
</dbReference>
<feature type="domain" description="SUF system FeS cluster assembly SufBD core" evidence="1">
    <location>
        <begin position="48"/>
        <end position="266"/>
    </location>
</feature>
<dbReference type="GO" id="GO:0016226">
    <property type="term" value="P:iron-sulfur cluster assembly"/>
    <property type="evidence" value="ECO:0007669"/>
    <property type="project" value="InterPro"/>
</dbReference>
<sequence>MSMIHFSKNKEIHQPLPNGVTISGDTLTITKNTKLEDTLTIKVHNERVESLHIVFDNFSEAKVILEIIDSLESPANYQVSLENKTGSHVKFLLITEIKSKSSTLDFKSSSLNDSEMEFIGGFINDDLNAKLFLDLNGQGASLRVRTIAVSSKDHQQSLDVHMTHYAKNTSAEMTNIGIAGSNGIVKINGVGQIEAGMKGSSAFQTLKGVITNDLAQIDVNPILIIDEFDVKAGHAATVGKIEEDVLYYLMSRGLSLDEAQRLVINGYLRPVIDEIDDELIKENVIKLVNERI</sequence>
<dbReference type="OrthoDB" id="388236at2"/>
<keyword evidence="3" id="KW-1185">Reference proteome</keyword>